<protein>
    <recommendedName>
        <fullName evidence="1">Uroporphyrinogen decarboxylase (URO-D) domain-containing protein</fullName>
    </recommendedName>
</protein>
<dbReference type="SUPFAM" id="SSF51726">
    <property type="entry name" value="UROD/MetE-like"/>
    <property type="match status" value="1"/>
</dbReference>
<gene>
    <name evidence="2" type="ORF">LCGC14_0124590</name>
</gene>
<dbReference type="Gene3D" id="3.20.20.210">
    <property type="match status" value="1"/>
</dbReference>
<comment type="caution">
    <text evidence="2">The sequence shown here is derived from an EMBL/GenBank/DDBJ whole genome shotgun (WGS) entry which is preliminary data.</text>
</comment>
<sequence>MTSKQRILAACTGKPADHTPMTAWCFGFPAPEHLKWETNGRPVDYWYTKRLEHIHTLPQPWELEDDFKRAEAWLLVGIDDLLEVSVPWSTDPEVSVADSTLAPGAAGGDPNYPVLVREYQTPSGPIRHAIKKTDPEGPGWPMQPDCAPLFEDYNIPRAVQHAVTEPRHVDAIAHLFAPPGEAETQWFAERMAAMKAFADEKGVFTQAWSAFGMDAAVWLTGGEGAVMMSFETPAAFGRLIELINDTDAARTELAAATDGVDMVCQRGWYSSTDFWSPGLFDQYVFPHLERLTEIAHRSGKLFAYAMTTGVELLGPRLADAGVDVLYFIDPVQDHVSLEAAAKLAERITVVGGTNALTLQSGDPGRIRDEVRKAVDALAPTNRFILHAVDAVFPDTPWDSVECMIDAWREASGL</sequence>
<name>A0A0F9V9K2_9ZZZZ</name>
<organism evidence="2">
    <name type="scientific">marine sediment metagenome</name>
    <dbReference type="NCBI Taxonomy" id="412755"/>
    <lineage>
        <taxon>unclassified sequences</taxon>
        <taxon>metagenomes</taxon>
        <taxon>ecological metagenomes</taxon>
    </lineage>
</organism>
<dbReference type="InterPro" id="IPR000257">
    <property type="entry name" value="Uroporphyrinogen_deCOase"/>
</dbReference>
<evidence type="ECO:0000313" key="2">
    <source>
        <dbReference type="EMBL" id="KKO00685.1"/>
    </source>
</evidence>
<reference evidence="2" key="1">
    <citation type="journal article" date="2015" name="Nature">
        <title>Complex archaea that bridge the gap between prokaryotes and eukaryotes.</title>
        <authorList>
            <person name="Spang A."/>
            <person name="Saw J.H."/>
            <person name="Jorgensen S.L."/>
            <person name="Zaremba-Niedzwiedzka K."/>
            <person name="Martijn J."/>
            <person name="Lind A.E."/>
            <person name="van Eijk R."/>
            <person name="Schleper C."/>
            <person name="Guy L."/>
            <person name="Ettema T.J."/>
        </authorList>
    </citation>
    <scope>NUCLEOTIDE SEQUENCE</scope>
</reference>
<accession>A0A0F9V9K2</accession>
<dbReference type="EMBL" id="LAZR01000039">
    <property type="protein sequence ID" value="KKO00685.1"/>
    <property type="molecule type" value="Genomic_DNA"/>
</dbReference>
<evidence type="ECO:0000259" key="1">
    <source>
        <dbReference type="Pfam" id="PF01208"/>
    </source>
</evidence>
<feature type="domain" description="Uroporphyrinogen decarboxylase (URO-D)" evidence="1">
    <location>
        <begin position="165"/>
        <end position="409"/>
    </location>
</feature>
<dbReference type="Pfam" id="PF01208">
    <property type="entry name" value="URO-D"/>
    <property type="match status" value="1"/>
</dbReference>
<dbReference type="GO" id="GO:0006779">
    <property type="term" value="P:porphyrin-containing compound biosynthetic process"/>
    <property type="evidence" value="ECO:0007669"/>
    <property type="project" value="InterPro"/>
</dbReference>
<proteinExistence type="predicted"/>
<dbReference type="GO" id="GO:0004853">
    <property type="term" value="F:uroporphyrinogen decarboxylase activity"/>
    <property type="evidence" value="ECO:0007669"/>
    <property type="project" value="InterPro"/>
</dbReference>
<dbReference type="InterPro" id="IPR038071">
    <property type="entry name" value="UROD/MetE-like_sf"/>
</dbReference>
<dbReference type="AlphaFoldDB" id="A0A0F9V9K2"/>